<organism evidence="1 2">
    <name type="scientific">Streptococcus porcorum</name>
    <dbReference type="NCBI Taxonomy" id="701526"/>
    <lineage>
        <taxon>Bacteria</taxon>
        <taxon>Bacillati</taxon>
        <taxon>Bacillota</taxon>
        <taxon>Bacilli</taxon>
        <taxon>Lactobacillales</taxon>
        <taxon>Streptococcaceae</taxon>
        <taxon>Streptococcus</taxon>
    </lineage>
</organism>
<comment type="caution">
    <text evidence="1">The sequence shown here is derived from an EMBL/GenBank/DDBJ whole genome shotgun (WGS) entry which is preliminary data.</text>
</comment>
<protein>
    <submittedName>
        <fullName evidence="1">Uncharacterized protein</fullName>
    </submittedName>
</protein>
<name>A0ABV2JCY3_9STRE</name>
<dbReference type="SUPFAM" id="SSF51126">
    <property type="entry name" value="Pectin lyase-like"/>
    <property type="match status" value="1"/>
</dbReference>
<reference evidence="1 2" key="1">
    <citation type="submission" date="2024-06" db="EMBL/GenBank/DDBJ databases">
        <title>Genomic Encyclopedia of Type Strains, Phase IV (KMG-IV): sequencing the most valuable type-strain genomes for metagenomic binning, comparative biology and taxonomic classification.</title>
        <authorList>
            <person name="Goeker M."/>
        </authorList>
    </citation>
    <scope>NUCLEOTIDE SEQUENCE [LARGE SCALE GENOMIC DNA]</scope>
    <source>
        <strain evidence="1 2">DSM 28302</strain>
    </source>
</reference>
<proteinExistence type="predicted"/>
<keyword evidence="2" id="KW-1185">Reference proteome</keyword>
<dbReference type="EMBL" id="JBEPLN010000001">
    <property type="protein sequence ID" value="MET3633445.1"/>
    <property type="molecule type" value="Genomic_DNA"/>
</dbReference>
<accession>A0ABV2JCY3</accession>
<gene>
    <name evidence="1" type="ORF">ABID28_000075</name>
</gene>
<dbReference type="InterPro" id="IPR011050">
    <property type="entry name" value="Pectin_lyase_fold/virulence"/>
</dbReference>
<sequence length="491" mass="54666">MPQNLKAKHKRRRKREVMNLALLLFVLLSLLMCYILLRGQEIVMTGQDSILRTWFPSFFKDNATTENSKAKYRSGDQVMLKNLSDVSSQLENQYNKIGTIEKVEKKSSEQKEYFEYTVRFSEETLIDNISEDQLKTATSKYKVGDSIELSPTTGLNGSGKITSVSVKETESSSQIFYNATIDGIGQVVDITDSEISTIYDVPLKTDNSPEENLKVLSDATSAASKNNYTILNFPSGDYKIGTSDPSKNYVILSSNTEFRGNGVNLIVDGTMYWFGIATGSQATDGLTNFTMHDMNIKANDLVNGDHFMVMANHGNNWSVYNNTFTLVHKSGSHIFDLGGVQNATFETNQFIGYAPNITSVTSLPEDEDLHKYYAEVIQYDASDNTGGWDANLIKSIDPDYATHNSEKQVSSNITVTNNKFLPYIDASGKIVAYSGTIGQHSSQVGYVTVTNNTFESPFVTRFSQSEDLWYFKPIHFPADTVSYISGNTISS</sequence>
<dbReference type="Proteomes" id="UP001549037">
    <property type="component" value="Unassembled WGS sequence"/>
</dbReference>
<evidence type="ECO:0000313" key="1">
    <source>
        <dbReference type="EMBL" id="MET3633445.1"/>
    </source>
</evidence>
<evidence type="ECO:0000313" key="2">
    <source>
        <dbReference type="Proteomes" id="UP001549037"/>
    </source>
</evidence>